<feature type="chain" id="PRO_5044768201" evidence="1">
    <location>
        <begin position="22"/>
        <end position="125"/>
    </location>
</feature>
<protein>
    <submittedName>
        <fullName evidence="2">Uncharacterized protein</fullName>
    </submittedName>
</protein>
<evidence type="ECO:0000313" key="2">
    <source>
        <dbReference type="EMBL" id="KAL2471706.1"/>
    </source>
</evidence>
<feature type="signal peptide" evidence="1">
    <location>
        <begin position="1"/>
        <end position="21"/>
    </location>
</feature>
<comment type="caution">
    <text evidence="2">The sequence shown here is derived from an EMBL/GenBank/DDBJ whole genome shotgun (WGS) entry which is preliminary data.</text>
</comment>
<gene>
    <name evidence="2" type="ORF">Adt_39842</name>
</gene>
<name>A0ABD1Q6B1_9LAMI</name>
<proteinExistence type="predicted"/>
<evidence type="ECO:0000313" key="3">
    <source>
        <dbReference type="Proteomes" id="UP001604336"/>
    </source>
</evidence>
<sequence>MIWNSIIPTTVIFFCWRLWQGLIPVDVVIPSCIADQIWCHFSDIFHITLSVDGGFSVSLSVLAFLGDSSSQCVCIFFYSYGECPILEAELKAILDRWLIYLFQRAGIVIAISSTALRIYPDVTIA</sequence>
<keyword evidence="3" id="KW-1185">Reference proteome</keyword>
<dbReference type="Proteomes" id="UP001604336">
    <property type="component" value="Unassembled WGS sequence"/>
</dbReference>
<accession>A0ABD1Q6B1</accession>
<reference evidence="3" key="1">
    <citation type="submission" date="2024-07" db="EMBL/GenBank/DDBJ databases">
        <title>Two chromosome-level genome assemblies of Korean endemic species Abeliophyllum distichum and Forsythia ovata (Oleaceae).</title>
        <authorList>
            <person name="Jang H."/>
        </authorList>
    </citation>
    <scope>NUCLEOTIDE SEQUENCE [LARGE SCALE GENOMIC DNA]</scope>
</reference>
<dbReference type="EMBL" id="JBFOLK010000012">
    <property type="protein sequence ID" value="KAL2471706.1"/>
    <property type="molecule type" value="Genomic_DNA"/>
</dbReference>
<evidence type="ECO:0000256" key="1">
    <source>
        <dbReference type="SAM" id="SignalP"/>
    </source>
</evidence>
<keyword evidence="1" id="KW-0732">Signal</keyword>
<organism evidence="2 3">
    <name type="scientific">Abeliophyllum distichum</name>
    <dbReference type="NCBI Taxonomy" id="126358"/>
    <lineage>
        <taxon>Eukaryota</taxon>
        <taxon>Viridiplantae</taxon>
        <taxon>Streptophyta</taxon>
        <taxon>Embryophyta</taxon>
        <taxon>Tracheophyta</taxon>
        <taxon>Spermatophyta</taxon>
        <taxon>Magnoliopsida</taxon>
        <taxon>eudicotyledons</taxon>
        <taxon>Gunneridae</taxon>
        <taxon>Pentapetalae</taxon>
        <taxon>asterids</taxon>
        <taxon>lamiids</taxon>
        <taxon>Lamiales</taxon>
        <taxon>Oleaceae</taxon>
        <taxon>Forsythieae</taxon>
        <taxon>Abeliophyllum</taxon>
    </lineage>
</organism>
<dbReference type="AlphaFoldDB" id="A0ABD1Q6B1"/>